<dbReference type="AlphaFoldDB" id="A0A3A6Q5Y6"/>
<comment type="caution">
    <text evidence="2">The sequence shown here is derived from an EMBL/GenBank/DDBJ whole genome shotgun (WGS) entry which is preliminary data.</text>
</comment>
<reference evidence="2 3" key="1">
    <citation type="submission" date="2018-06" db="EMBL/GenBank/DDBJ databases">
        <title>Halonotius sp. F13-13 a new haloarchaeeon isolated from a solar saltern from Isla Cristina, Huelva, Spain.</title>
        <authorList>
            <person name="Duran-Viseras A."/>
            <person name="Sanchez-Porro C."/>
            <person name="Ventosa A."/>
        </authorList>
    </citation>
    <scope>NUCLEOTIDE SEQUENCE [LARGE SCALE GENOMIC DNA]</scope>
    <source>
        <strain evidence="2 3">F13-13</strain>
    </source>
</reference>
<evidence type="ECO:0000313" key="2">
    <source>
        <dbReference type="EMBL" id="RJX44779.1"/>
    </source>
</evidence>
<feature type="transmembrane region" description="Helical" evidence="1">
    <location>
        <begin position="38"/>
        <end position="58"/>
    </location>
</feature>
<keyword evidence="1" id="KW-1133">Transmembrane helix</keyword>
<dbReference type="RefSeq" id="WP_120100529.1">
    <property type="nucleotide sequence ID" value="NZ_QKNY01000003.1"/>
</dbReference>
<evidence type="ECO:0000313" key="3">
    <source>
        <dbReference type="Proteomes" id="UP000276588"/>
    </source>
</evidence>
<name>A0A3A6Q5Y6_9EURY</name>
<protein>
    <submittedName>
        <fullName evidence="2">Uncharacterized protein</fullName>
    </submittedName>
</protein>
<keyword evidence="3" id="KW-1185">Reference proteome</keyword>
<evidence type="ECO:0000256" key="1">
    <source>
        <dbReference type="SAM" id="Phobius"/>
    </source>
</evidence>
<sequence length="76" mass="7700">MTTKLEDRLLGLAIAALLTTIGGELAGAAALVTLGVTTFALALAGLLVVMTLSLLVGLSRLSGPDMQPVPSTDRTH</sequence>
<organism evidence="2 3">
    <name type="scientific">Halonotius aquaticus</name>
    <dbReference type="NCBI Taxonomy" id="2216978"/>
    <lineage>
        <taxon>Archaea</taxon>
        <taxon>Methanobacteriati</taxon>
        <taxon>Methanobacteriota</taxon>
        <taxon>Stenosarchaea group</taxon>
        <taxon>Halobacteria</taxon>
        <taxon>Halobacteriales</taxon>
        <taxon>Haloferacaceae</taxon>
        <taxon>Halonotius</taxon>
    </lineage>
</organism>
<dbReference type="EMBL" id="QKNY01000003">
    <property type="protein sequence ID" value="RJX44779.1"/>
    <property type="molecule type" value="Genomic_DNA"/>
</dbReference>
<keyword evidence="1" id="KW-0472">Membrane</keyword>
<gene>
    <name evidence="2" type="ORF">DM826_01320</name>
</gene>
<accession>A0A3A6Q5Y6</accession>
<keyword evidence="1" id="KW-0812">Transmembrane</keyword>
<proteinExistence type="predicted"/>
<dbReference type="Proteomes" id="UP000276588">
    <property type="component" value="Unassembled WGS sequence"/>
</dbReference>